<evidence type="ECO:0000256" key="2">
    <source>
        <dbReference type="ARBA" id="ARBA00022837"/>
    </source>
</evidence>
<name>A0A6I8QQD2_XENTR</name>
<dbReference type="InterPro" id="IPR000261">
    <property type="entry name" value="EH_dom"/>
</dbReference>
<keyword evidence="2" id="KW-0106">Calcium</keyword>
<dbReference type="Pfam" id="PF12763">
    <property type="entry name" value="EH"/>
    <property type="match status" value="1"/>
</dbReference>
<dbReference type="PANTHER" id="PTHR11216:SF68">
    <property type="entry name" value="INTERSECTIN-1"/>
    <property type="match status" value="1"/>
</dbReference>
<dbReference type="InterPro" id="IPR011992">
    <property type="entry name" value="EF-hand-dom_pair"/>
</dbReference>
<organism evidence="5">
    <name type="scientific">Xenopus tropicalis</name>
    <name type="common">Western clawed frog</name>
    <name type="synonym">Silurana tropicalis</name>
    <dbReference type="NCBI Taxonomy" id="8364"/>
    <lineage>
        <taxon>Eukaryota</taxon>
        <taxon>Metazoa</taxon>
        <taxon>Chordata</taxon>
        <taxon>Craniata</taxon>
        <taxon>Vertebrata</taxon>
        <taxon>Euteleostomi</taxon>
        <taxon>Amphibia</taxon>
        <taxon>Batrachia</taxon>
        <taxon>Anura</taxon>
        <taxon>Pipoidea</taxon>
        <taxon>Pipidae</taxon>
        <taxon>Xenopodinae</taxon>
        <taxon>Xenopus</taxon>
        <taxon>Silurana</taxon>
    </lineage>
</organism>
<keyword evidence="1" id="KW-0479">Metal-binding</keyword>
<evidence type="ECO:0000313" key="5">
    <source>
        <dbReference type="Ensembl" id="ENSXETP00000075383"/>
    </source>
</evidence>
<dbReference type="PROSITE" id="PS50031">
    <property type="entry name" value="EH"/>
    <property type="match status" value="1"/>
</dbReference>
<dbReference type="Ensembl" id="ENSXETT00000092517">
    <property type="protein sequence ID" value="ENSXETP00000075383"/>
    <property type="gene ID" value="ENSXETG00000038689"/>
</dbReference>
<reference evidence="5" key="2">
    <citation type="submission" date="2020-05" db="UniProtKB">
        <authorList>
            <consortium name="Ensembl"/>
        </authorList>
    </citation>
    <scope>IDENTIFICATION</scope>
</reference>
<dbReference type="PANTHER" id="PTHR11216">
    <property type="entry name" value="EH DOMAIN"/>
    <property type="match status" value="1"/>
</dbReference>
<dbReference type="CDD" id="cd00052">
    <property type="entry name" value="EH"/>
    <property type="match status" value="1"/>
</dbReference>
<evidence type="ECO:0000256" key="1">
    <source>
        <dbReference type="ARBA" id="ARBA00022723"/>
    </source>
</evidence>
<evidence type="ECO:0008006" key="6">
    <source>
        <dbReference type="Google" id="ProtNLM"/>
    </source>
</evidence>
<dbReference type="InParanoid" id="A0A6I8QQD2"/>
<dbReference type="GeneTree" id="ENSGT00940000157065"/>
<dbReference type="PROSITE" id="PS50222">
    <property type="entry name" value="EF_HAND_2"/>
    <property type="match status" value="1"/>
</dbReference>
<evidence type="ECO:0000259" key="4">
    <source>
        <dbReference type="PROSITE" id="PS50222"/>
    </source>
</evidence>
<accession>A0A6I8QQD2</accession>
<dbReference type="InterPro" id="IPR018247">
    <property type="entry name" value="EF_Hand_1_Ca_BS"/>
</dbReference>
<protein>
    <recommendedName>
        <fullName evidence="6">EH domain-containing protein</fullName>
    </recommendedName>
</protein>
<sequence length="118" mass="13057">MEDFFPQSGLPQPVLAQIWALADMNNNGRMDQLEFSLPMKLIKLKLQGYPLPSALPSNMLKLLVRALILSRLDYCNLLLTELPSFPPTVCIKCCQNSPPLIQESSGPSPAKVLIVASY</sequence>
<reference evidence="5" key="1">
    <citation type="journal article" date="2010" name="Science">
        <title>The genome of the Western clawed frog Xenopus tropicalis.</title>
        <authorList>
            <person name="Hellsten U."/>
            <person name="Harland R.M."/>
            <person name="Gilchrist M.J."/>
            <person name="Hendrix D."/>
            <person name="Jurka J."/>
            <person name="Kapitonov V."/>
            <person name="Ovcharenko I."/>
            <person name="Putnam N.H."/>
            <person name="Shu S."/>
            <person name="Taher L."/>
            <person name="Blitz I.L."/>
            <person name="Blumberg B."/>
            <person name="Dichmann D.S."/>
            <person name="Dubchak I."/>
            <person name="Amaya E."/>
            <person name="Detter J.C."/>
            <person name="Fletcher R."/>
            <person name="Gerhard D.S."/>
            <person name="Goodstein D."/>
            <person name="Graves T."/>
            <person name="Grigoriev I.V."/>
            <person name="Grimwood J."/>
            <person name="Kawashima T."/>
            <person name="Lindquist E."/>
            <person name="Lucas S.M."/>
            <person name="Mead P.E."/>
            <person name="Mitros T."/>
            <person name="Ogino H."/>
            <person name="Ohta Y."/>
            <person name="Poliakov A.V."/>
            <person name="Pollet N."/>
            <person name="Robert J."/>
            <person name="Salamov A."/>
            <person name="Sater A.K."/>
            <person name="Schmutz J."/>
            <person name="Terry A."/>
            <person name="Vize P.D."/>
            <person name="Warren W.C."/>
            <person name="Wells D."/>
            <person name="Wills A."/>
            <person name="Wilson R.K."/>
            <person name="Zimmerman L.B."/>
            <person name="Zorn A.M."/>
            <person name="Grainger R."/>
            <person name="Grammer T."/>
            <person name="Khokha M.K."/>
            <person name="Richardson P.M."/>
            <person name="Rokhsar D.S."/>
        </authorList>
    </citation>
    <scope>NUCLEOTIDE SEQUENCE [LARGE SCALE GENOMIC DNA]</scope>
    <source>
        <strain evidence="5">Nigerian</strain>
    </source>
</reference>
<dbReference type="SUPFAM" id="SSF47473">
    <property type="entry name" value="EF-hand"/>
    <property type="match status" value="1"/>
</dbReference>
<dbReference type="InterPro" id="IPR002048">
    <property type="entry name" value="EF_hand_dom"/>
</dbReference>
<feature type="domain" description="EF-hand" evidence="4">
    <location>
        <begin position="10"/>
        <end position="45"/>
    </location>
</feature>
<dbReference type="SMART" id="SM00027">
    <property type="entry name" value="EH"/>
    <property type="match status" value="1"/>
</dbReference>
<dbReference type="Gene3D" id="1.10.238.10">
    <property type="entry name" value="EF-hand"/>
    <property type="match status" value="1"/>
</dbReference>
<dbReference type="PROSITE" id="PS00018">
    <property type="entry name" value="EF_HAND_1"/>
    <property type="match status" value="1"/>
</dbReference>
<evidence type="ECO:0000259" key="3">
    <source>
        <dbReference type="PROSITE" id="PS50031"/>
    </source>
</evidence>
<feature type="domain" description="EH" evidence="3">
    <location>
        <begin position="1"/>
        <end position="60"/>
    </location>
</feature>
<dbReference type="AlphaFoldDB" id="A0A6I8QQD2"/>
<dbReference type="GO" id="GO:0005509">
    <property type="term" value="F:calcium ion binding"/>
    <property type="evidence" value="ECO:0007669"/>
    <property type="project" value="InterPro"/>
</dbReference>
<proteinExistence type="predicted"/>